<dbReference type="SUPFAM" id="SSF52540">
    <property type="entry name" value="P-loop containing nucleoside triphosphate hydrolases"/>
    <property type="match status" value="1"/>
</dbReference>
<dbReference type="Pfam" id="PF03796">
    <property type="entry name" value="DnaB_C"/>
    <property type="match status" value="1"/>
</dbReference>
<dbReference type="Proteomes" id="UP001156940">
    <property type="component" value="Unassembled WGS sequence"/>
</dbReference>
<evidence type="ECO:0000313" key="4">
    <source>
        <dbReference type="Proteomes" id="UP001156940"/>
    </source>
</evidence>
<dbReference type="PANTHER" id="PTHR30153">
    <property type="entry name" value="REPLICATIVE DNA HELICASE DNAB"/>
    <property type="match status" value="1"/>
</dbReference>
<comment type="caution">
    <text evidence="3">The sequence shown here is derived from an EMBL/GenBank/DDBJ whole genome shotgun (WGS) entry which is preliminary data.</text>
</comment>
<proteinExistence type="predicted"/>
<evidence type="ECO:0000313" key="3">
    <source>
        <dbReference type="EMBL" id="MDH5824942.1"/>
    </source>
</evidence>
<dbReference type="SUPFAM" id="SSF52200">
    <property type="entry name" value="Toll/Interleukin receptor TIR domain"/>
    <property type="match status" value="1"/>
</dbReference>
<keyword evidence="4" id="KW-1185">Reference proteome</keyword>
<dbReference type="Gene3D" id="3.40.50.10140">
    <property type="entry name" value="Toll/interleukin-1 receptor homology (TIR) domain"/>
    <property type="match status" value="1"/>
</dbReference>
<organism evidence="3 4">
    <name type="scientific">Luteimonas endophytica</name>
    <dbReference type="NCBI Taxonomy" id="3042023"/>
    <lineage>
        <taxon>Bacteria</taxon>
        <taxon>Pseudomonadati</taxon>
        <taxon>Pseudomonadota</taxon>
        <taxon>Gammaproteobacteria</taxon>
        <taxon>Lysobacterales</taxon>
        <taxon>Lysobacteraceae</taxon>
        <taxon>Luteimonas</taxon>
    </lineage>
</organism>
<gene>
    <name evidence="3" type="ORF">QFW77_18405</name>
</gene>
<name>A0ABT6JDN6_9GAMM</name>
<dbReference type="EMBL" id="JARXRM010000046">
    <property type="protein sequence ID" value="MDH5824942.1"/>
    <property type="molecule type" value="Genomic_DNA"/>
</dbReference>
<evidence type="ECO:0000259" key="1">
    <source>
        <dbReference type="PROSITE" id="PS50104"/>
    </source>
</evidence>
<feature type="domain" description="TIR" evidence="1">
    <location>
        <begin position="1"/>
        <end position="137"/>
    </location>
</feature>
<feature type="domain" description="SF4 helicase" evidence="2">
    <location>
        <begin position="172"/>
        <end position="436"/>
    </location>
</feature>
<dbReference type="InterPro" id="IPR027417">
    <property type="entry name" value="P-loop_NTPase"/>
</dbReference>
<dbReference type="Pfam" id="PF13676">
    <property type="entry name" value="TIR_2"/>
    <property type="match status" value="1"/>
</dbReference>
<dbReference type="SMART" id="SM00255">
    <property type="entry name" value="TIR"/>
    <property type="match status" value="1"/>
</dbReference>
<dbReference type="PANTHER" id="PTHR30153:SF2">
    <property type="entry name" value="REPLICATIVE DNA HELICASE"/>
    <property type="match status" value="1"/>
</dbReference>
<accession>A0ABT6JDN6</accession>
<protein>
    <submittedName>
        <fullName evidence="3">DnaB-like helicase C-terminal domain-containing protein</fullName>
    </submittedName>
</protein>
<dbReference type="RefSeq" id="WP_280576323.1">
    <property type="nucleotide sequence ID" value="NZ_JARXRM010000046.1"/>
</dbReference>
<reference evidence="3 4" key="1">
    <citation type="submission" date="2023-04" db="EMBL/GenBank/DDBJ databases">
        <title>Luteimonas endophyticus RD2P54.</title>
        <authorList>
            <person name="Sun J.-Q."/>
        </authorList>
    </citation>
    <scope>NUCLEOTIDE SEQUENCE [LARGE SCALE GENOMIC DNA]</scope>
    <source>
        <strain evidence="3 4">RD2P54</strain>
    </source>
</reference>
<dbReference type="PROSITE" id="PS51199">
    <property type="entry name" value="SF4_HELICASE"/>
    <property type="match status" value="1"/>
</dbReference>
<dbReference type="PROSITE" id="PS50104">
    <property type="entry name" value="TIR"/>
    <property type="match status" value="1"/>
</dbReference>
<dbReference type="InterPro" id="IPR000157">
    <property type="entry name" value="TIR_dom"/>
</dbReference>
<dbReference type="InterPro" id="IPR035897">
    <property type="entry name" value="Toll_tir_struct_dom_sf"/>
</dbReference>
<evidence type="ECO:0000259" key="2">
    <source>
        <dbReference type="PROSITE" id="PS51199"/>
    </source>
</evidence>
<sequence length="439" mass="48568">MSYSHKDEQHRAALEAALSTAVRLGELEIWSDHRVLPGEELDEVIMSQLKTADVVLLLISPDFIASDYCYTKELRVALERHQNRRAAVVPIVVRPTDWSGTPFAKLLMLPIDAKAVTAWSDPDEAWLSVAKGIRRLLRDPFQGQSERNVFSSKALNQRLADSFDSLATRFSESKYLGDVPFGIPALDNLTNGLEKDEMTLLASRPEHGQVELALAVVSFQASMKDKKKKSIILSQRLSATQYANRLLCSLGVISRARFSRGQLEEEDWSRVTSAVRILKDADVTIDDDPVRSAQDLMNTLDRLRGTGAEILVIDGIEYTDKGGQEREISLALSDFAKQEKVAVLITLALGSNLDLGANRRPSLLDIGSWRDLADVAGKVILCHREYENSLANLKEGMGLSREVEVSLVKSHEGAKGKVALKLDEESGAIYDPEMSHTGE</sequence>
<dbReference type="Gene3D" id="3.40.50.300">
    <property type="entry name" value="P-loop containing nucleotide triphosphate hydrolases"/>
    <property type="match status" value="1"/>
</dbReference>
<dbReference type="InterPro" id="IPR007694">
    <property type="entry name" value="DNA_helicase_DnaB-like_C"/>
</dbReference>